<accession>A0A146G8E2</accession>
<dbReference type="GO" id="GO:0009236">
    <property type="term" value="P:cobalamin biosynthetic process"/>
    <property type="evidence" value="ECO:0007669"/>
    <property type="project" value="UniProtKB-UniRule"/>
</dbReference>
<keyword evidence="8" id="KW-1185">Reference proteome</keyword>
<feature type="coiled-coil region" evidence="5">
    <location>
        <begin position="80"/>
        <end position="107"/>
    </location>
</feature>
<dbReference type="InterPro" id="IPR029499">
    <property type="entry name" value="PduO-typ"/>
</dbReference>
<keyword evidence="5" id="KW-0175">Coiled coil</keyword>
<dbReference type="OrthoDB" id="9778896at2"/>
<dbReference type="EC" id="2.5.1.17" evidence="4"/>
<dbReference type="AlphaFoldDB" id="A0A146G8E2"/>
<dbReference type="PANTHER" id="PTHR12213:SF0">
    <property type="entry name" value="CORRINOID ADENOSYLTRANSFERASE MMAB"/>
    <property type="match status" value="1"/>
</dbReference>
<evidence type="ECO:0000256" key="3">
    <source>
        <dbReference type="ARBA" id="ARBA00022840"/>
    </source>
</evidence>
<evidence type="ECO:0000256" key="2">
    <source>
        <dbReference type="ARBA" id="ARBA00022741"/>
    </source>
</evidence>
<dbReference type="STRING" id="690879.TSACC_22198"/>
<dbReference type="GO" id="GO:0008817">
    <property type="term" value="F:corrinoid adenosyltransferase activity"/>
    <property type="evidence" value="ECO:0007669"/>
    <property type="project" value="UniProtKB-UniRule"/>
</dbReference>
<dbReference type="GO" id="GO:0005524">
    <property type="term" value="F:ATP binding"/>
    <property type="evidence" value="ECO:0007669"/>
    <property type="project" value="UniProtKB-UniRule"/>
</dbReference>
<dbReference type="Gene3D" id="1.20.1200.10">
    <property type="entry name" value="Cobalamin adenosyltransferase-like"/>
    <property type="match status" value="1"/>
</dbReference>
<keyword evidence="4" id="KW-0169">Cobalamin biosynthesis</keyword>
<comment type="caution">
    <text evidence="7">The sequence shown here is derived from an EMBL/GenBank/DDBJ whole genome shotgun (WGS) entry which is preliminary data.</text>
</comment>
<evidence type="ECO:0000259" key="6">
    <source>
        <dbReference type="Pfam" id="PF01923"/>
    </source>
</evidence>
<dbReference type="NCBIfam" id="TIGR00636">
    <property type="entry name" value="PduO_Nterm"/>
    <property type="match status" value="1"/>
</dbReference>
<protein>
    <recommendedName>
        <fullName evidence="4">Corrinoid adenosyltransferase</fullName>
        <ecNumber evidence="4">2.5.1.17</ecNumber>
    </recommendedName>
    <alternativeName>
        <fullName evidence="4">Cob(II)alamin adenosyltransferase</fullName>
    </alternativeName>
    <alternativeName>
        <fullName evidence="4">Cob(II)yrinic acid a,c-diamide adenosyltransferase</fullName>
    </alternativeName>
    <alternativeName>
        <fullName evidence="4">Cobinamide/cobalamin adenosyltransferase</fullName>
    </alternativeName>
</protein>
<comment type="catalytic activity">
    <reaction evidence="4">
        <text>2 cob(II)alamin + reduced [electron-transfer flavoprotein] + 2 ATP = 2 adenosylcob(III)alamin + 2 triphosphate + oxidized [electron-transfer flavoprotein] + 3 H(+)</text>
        <dbReference type="Rhea" id="RHEA:28671"/>
        <dbReference type="Rhea" id="RHEA-COMP:10685"/>
        <dbReference type="Rhea" id="RHEA-COMP:10686"/>
        <dbReference type="ChEBI" id="CHEBI:15378"/>
        <dbReference type="ChEBI" id="CHEBI:16304"/>
        <dbReference type="ChEBI" id="CHEBI:18036"/>
        <dbReference type="ChEBI" id="CHEBI:18408"/>
        <dbReference type="ChEBI" id="CHEBI:30616"/>
        <dbReference type="ChEBI" id="CHEBI:57692"/>
        <dbReference type="ChEBI" id="CHEBI:58307"/>
        <dbReference type="EC" id="2.5.1.17"/>
    </reaction>
</comment>
<reference evidence="8" key="1">
    <citation type="journal article" date="2017" name="Genome Announc.">
        <title>Draft Genome Sequence of Terrimicrobium sacchariphilum NM-5T, a Facultative Anaerobic Soil Bacterium of the Class Spartobacteria.</title>
        <authorList>
            <person name="Qiu Y.L."/>
            <person name="Tourlousse D.M."/>
            <person name="Matsuura N."/>
            <person name="Ohashi A."/>
            <person name="Sekiguchi Y."/>
        </authorList>
    </citation>
    <scope>NUCLEOTIDE SEQUENCE [LARGE SCALE GENOMIC DNA]</scope>
    <source>
        <strain evidence="8">NM-5</strain>
    </source>
</reference>
<comment type="pathway">
    <text evidence="4">Cofactor biosynthesis; adenosylcobalamin biosynthesis; adenosylcobalamin from cob(II)yrinate a,c-diamide: step 2/7.</text>
</comment>
<keyword evidence="3 4" id="KW-0067">ATP-binding</keyword>
<evidence type="ECO:0000256" key="4">
    <source>
        <dbReference type="RuleBase" id="RU366026"/>
    </source>
</evidence>
<dbReference type="InterPro" id="IPR016030">
    <property type="entry name" value="CblAdoTrfase-like"/>
</dbReference>
<organism evidence="7 8">
    <name type="scientific">Terrimicrobium sacchariphilum</name>
    <dbReference type="NCBI Taxonomy" id="690879"/>
    <lineage>
        <taxon>Bacteria</taxon>
        <taxon>Pseudomonadati</taxon>
        <taxon>Verrucomicrobiota</taxon>
        <taxon>Terrimicrobiia</taxon>
        <taxon>Terrimicrobiales</taxon>
        <taxon>Terrimicrobiaceae</taxon>
        <taxon>Terrimicrobium</taxon>
    </lineage>
</organism>
<keyword evidence="1 4" id="KW-0808">Transferase</keyword>
<dbReference type="UniPathway" id="UPA00148">
    <property type="reaction ID" value="UER00233"/>
</dbReference>
<sequence>MKIYTRTGDDGTTGIIGGGRLSKADLLIEVIGEVDELNASLGVARLAVLSGASQQILPRLQDLLFQVAAVLADPKGVFGMHVGEENVSSMEEEMDRLTAELPELRNFVLPGGSAGAAQLHLCRTVCRRAERRIAQLAHDHPVPPVLLHLINRLSDLLFTLARYENKVAGTDEILWSAK</sequence>
<evidence type="ECO:0000256" key="1">
    <source>
        <dbReference type="ARBA" id="ARBA00022679"/>
    </source>
</evidence>
<comment type="catalytic activity">
    <reaction evidence="4">
        <text>2 cob(II)yrinate a,c diamide + reduced [electron-transfer flavoprotein] + 2 ATP = 2 adenosylcob(III)yrinate a,c-diamide + 2 triphosphate + oxidized [electron-transfer flavoprotein] + 3 H(+)</text>
        <dbReference type="Rhea" id="RHEA:11528"/>
        <dbReference type="Rhea" id="RHEA-COMP:10685"/>
        <dbReference type="Rhea" id="RHEA-COMP:10686"/>
        <dbReference type="ChEBI" id="CHEBI:15378"/>
        <dbReference type="ChEBI" id="CHEBI:18036"/>
        <dbReference type="ChEBI" id="CHEBI:30616"/>
        <dbReference type="ChEBI" id="CHEBI:57692"/>
        <dbReference type="ChEBI" id="CHEBI:58307"/>
        <dbReference type="ChEBI" id="CHEBI:58503"/>
        <dbReference type="ChEBI" id="CHEBI:58537"/>
        <dbReference type="EC" id="2.5.1.17"/>
    </reaction>
</comment>
<evidence type="ECO:0000256" key="5">
    <source>
        <dbReference type="SAM" id="Coils"/>
    </source>
</evidence>
<dbReference type="InParanoid" id="A0A146G8E2"/>
<evidence type="ECO:0000313" key="8">
    <source>
        <dbReference type="Proteomes" id="UP000076023"/>
    </source>
</evidence>
<proteinExistence type="inferred from homology"/>
<dbReference type="RefSeq" id="WP_075079475.1">
    <property type="nucleotide sequence ID" value="NZ_BDCO01000002.1"/>
</dbReference>
<dbReference type="SUPFAM" id="SSF89028">
    <property type="entry name" value="Cobalamin adenosyltransferase-like"/>
    <property type="match status" value="1"/>
</dbReference>
<dbReference type="Pfam" id="PF01923">
    <property type="entry name" value="Cob_adeno_trans"/>
    <property type="match status" value="1"/>
</dbReference>
<dbReference type="InterPro" id="IPR036451">
    <property type="entry name" value="CblAdoTrfase-like_sf"/>
</dbReference>
<name>A0A146G8E2_TERSA</name>
<dbReference type="Proteomes" id="UP000076023">
    <property type="component" value="Unassembled WGS sequence"/>
</dbReference>
<dbReference type="EMBL" id="BDCO01000002">
    <property type="protein sequence ID" value="GAT33780.1"/>
    <property type="molecule type" value="Genomic_DNA"/>
</dbReference>
<feature type="domain" description="Cobalamin adenosyltransferase-like" evidence="6">
    <location>
        <begin position="3"/>
        <end position="163"/>
    </location>
</feature>
<dbReference type="PANTHER" id="PTHR12213">
    <property type="entry name" value="CORRINOID ADENOSYLTRANSFERASE"/>
    <property type="match status" value="1"/>
</dbReference>
<keyword evidence="2 4" id="KW-0547">Nucleotide-binding</keyword>
<evidence type="ECO:0000313" key="7">
    <source>
        <dbReference type="EMBL" id="GAT33780.1"/>
    </source>
</evidence>
<gene>
    <name evidence="7" type="ORF">TSACC_22198</name>
</gene>
<comment type="similarity">
    <text evidence="4">Belongs to the Cob(I)alamin adenosyltransferase family.</text>
</comment>